<dbReference type="Proteomes" id="UP000296049">
    <property type="component" value="Unassembled WGS sequence"/>
</dbReference>
<evidence type="ECO:0000313" key="3">
    <source>
        <dbReference type="Proteomes" id="UP000296049"/>
    </source>
</evidence>
<gene>
    <name evidence="2" type="ORF">Anapl_07139</name>
</gene>
<feature type="region of interest" description="Disordered" evidence="1">
    <location>
        <begin position="45"/>
        <end position="65"/>
    </location>
</feature>
<name>R0LG79_ANAPL</name>
<organism evidence="2 3">
    <name type="scientific">Anas platyrhynchos</name>
    <name type="common">Mallard</name>
    <name type="synonym">Anas boschas</name>
    <dbReference type="NCBI Taxonomy" id="8839"/>
    <lineage>
        <taxon>Eukaryota</taxon>
        <taxon>Metazoa</taxon>
        <taxon>Chordata</taxon>
        <taxon>Craniata</taxon>
        <taxon>Vertebrata</taxon>
        <taxon>Euteleostomi</taxon>
        <taxon>Archelosauria</taxon>
        <taxon>Archosauria</taxon>
        <taxon>Dinosauria</taxon>
        <taxon>Saurischia</taxon>
        <taxon>Theropoda</taxon>
        <taxon>Coelurosauria</taxon>
        <taxon>Aves</taxon>
        <taxon>Neognathae</taxon>
        <taxon>Galloanserae</taxon>
        <taxon>Anseriformes</taxon>
        <taxon>Anatidae</taxon>
        <taxon>Anatinae</taxon>
        <taxon>Anas</taxon>
    </lineage>
</organism>
<reference evidence="3" key="1">
    <citation type="journal article" date="2013" name="Nat. Genet.">
        <title>The duck genome and transcriptome provide insight into an avian influenza virus reservoir species.</title>
        <authorList>
            <person name="Huang Y."/>
            <person name="Li Y."/>
            <person name="Burt D.W."/>
            <person name="Chen H."/>
            <person name="Zhang Y."/>
            <person name="Qian W."/>
            <person name="Kim H."/>
            <person name="Gan S."/>
            <person name="Zhao Y."/>
            <person name="Li J."/>
            <person name="Yi K."/>
            <person name="Feng H."/>
            <person name="Zhu P."/>
            <person name="Li B."/>
            <person name="Liu Q."/>
            <person name="Fairley S."/>
            <person name="Magor K.E."/>
            <person name="Du Z."/>
            <person name="Hu X."/>
            <person name="Goodman L."/>
            <person name="Tafer H."/>
            <person name="Vignal A."/>
            <person name="Lee T."/>
            <person name="Kim K.W."/>
            <person name="Sheng Z."/>
            <person name="An Y."/>
            <person name="Searle S."/>
            <person name="Herrero J."/>
            <person name="Groenen M.A."/>
            <person name="Crooijmans R.P."/>
            <person name="Faraut T."/>
            <person name="Cai Q."/>
            <person name="Webster R.G."/>
            <person name="Aldridge J.R."/>
            <person name="Warren W.C."/>
            <person name="Bartschat S."/>
            <person name="Kehr S."/>
            <person name="Marz M."/>
            <person name="Stadler P.F."/>
            <person name="Smith J."/>
            <person name="Kraus R.H."/>
            <person name="Zhao Y."/>
            <person name="Ren L."/>
            <person name="Fei J."/>
            <person name="Morisson M."/>
            <person name="Kaiser P."/>
            <person name="Griffin D.K."/>
            <person name="Rao M."/>
            <person name="Pitel F."/>
            <person name="Wang J."/>
            <person name="Li N."/>
        </authorList>
    </citation>
    <scope>NUCLEOTIDE SEQUENCE [LARGE SCALE GENOMIC DNA]</scope>
</reference>
<keyword evidence="3" id="KW-1185">Reference proteome</keyword>
<sequence>MRSIRLTTTIEAPGQRVNEEQQRDTVINPCVKERSGRTALERMTWEQQQGQEAAGQELQRHQDQKKGFERRILDVHSSVEASLTRLLPTPCRKMPVWAGSDMDKGPDAGTSFPNKTKEQQIQQAHSTKHVVELHHHCNRMTAAQAATLWQLHSDSSRAGREQRLEGTLLGLAGNTRKQTTERKKIQGFKDYTQFEYKLTCYEIHISPLKGETTADDEMFNEPPHPSSMNFSLDYEGCTRTPGEIQPHHQVRRMAAMGGRPTGVNWLLILEHRYLEMTTEVADEKEKAEAQKTTENVPGTYKIKDVHTLNNEQIPTLILHQGGNVQAEFKRSLINSDITKLFAGTDNIAEK</sequence>
<feature type="compositionally biased region" description="Low complexity" evidence="1">
    <location>
        <begin position="46"/>
        <end position="57"/>
    </location>
</feature>
<accession>R0LG79</accession>
<dbReference type="AlphaFoldDB" id="R0LG79"/>
<dbReference type="EMBL" id="KB743356">
    <property type="protein sequence ID" value="EOA99262.1"/>
    <property type="molecule type" value="Genomic_DNA"/>
</dbReference>
<evidence type="ECO:0000313" key="2">
    <source>
        <dbReference type="EMBL" id="EOA99262.1"/>
    </source>
</evidence>
<proteinExistence type="predicted"/>
<evidence type="ECO:0000256" key="1">
    <source>
        <dbReference type="SAM" id="MobiDB-lite"/>
    </source>
</evidence>
<protein>
    <submittedName>
        <fullName evidence="2">Uncharacterized protein</fullName>
    </submittedName>
</protein>